<gene>
    <name evidence="9" type="ORF">KCG45_06980</name>
</gene>
<keyword evidence="10" id="KW-1185">Reference proteome</keyword>
<feature type="transmembrane region" description="Helical" evidence="7">
    <location>
        <begin position="191"/>
        <end position="212"/>
    </location>
</feature>
<feature type="transmembrane region" description="Helical" evidence="7">
    <location>
        <begin position="259"/>
        <end position="281"/>
    </location>
</feature>
<comment type="cofactor">
    <cofactor evidence="1">
        <name>Zn(2+)</name>
        <dbReference type="ChEBI" id="CHEBI:29105"/>
    </cofactor>
</comment>
<dbReference type="CDD" id="cd05709">
    <property type="entry name" value="S2P-M50"/>
    <property type="match status" value="1"/>
</dbReference>
<comment type="caution">
    <text evidence="9">The sequence shown here is derived from an EMBL/GenBank/DDBJ whole genome shotgun (WGS) entry which is preliminary data.</text>
</comment>
<dbReference type="PANTHER" id="PTHR13325">
    <property type="entry name" value="PROTEASE M50 MEMBRANE-BOUND TRANSCRIPTION FACTOR SITE 2 PROTEASE"/>
    <property type="match status" value="1"/>
</dbReference>
<keyword evidence="4 7" id="KW-0812">Transmembrane</keyword>
<evidence type="ECO:0000256" key="1">
    <source>
        <dbReference type="ARBA" id="ARBA00001947"/>
    </source>
</evidence>
<evidence type="ECO:0000256" key="4">
    <source>
        <dbReference type="ARBA" id="ARBA00022692"/>
    </source>
</evidence>
<dbReference type="Pfam" id="PF02163">
    <property type="entry name" value="Peptidase_M50"/>
    <property type="match status" value="1"/>
</dbReference>
<keyword evidence="6 7" id="KW-0472">Membrane</keyword>
<feature type="transmembrane region" description="Helical" evidence="7">
    <location>
        <begin position="366"/>
        <end position="390"/>
    </location>
</feature>
<dbReference type="RefSeq" id="WP_218316510.1">
    <property type="nucleotide sequence ID" value="NZ_JAGSPB010000002.1"/>
</dbReference>
<dbReference type="InterPro" id="IPR008915">
    <property type="entry name" value="Peptidase_M50"/>
</dbReference>
<evidence type="ECO:0000259" key="8">
    <source>
        <dbReference type="Pfam" id="PF02163"/>
    </source>
</evidence>
<dbReference type="EMBL" id="JAGSPB010000002">
    <property type="protein sequence ID" value="MBV7265919.1"/>
    <property type="molecule type" value="Genomic_DNA"/>
</dbReference>
<comment type="similarity">
    <text evidence="3">Belongs to the peptidase M50B family.</text>
</comment>
<organism evidence="9 10">
    <name type="scientific">Erythrobacter ani</name>
    <dbReference type="NCBI Taxonomy" id="2827235"/>
    <lineage>
        <taxon>Bacteria</taxon>
        <taxon>Pseudomonadati</taxon>
        <taxon>Pseudomonadota</taxon>
        <taxon>Alphaproteobacteria</taxon>
        <taxon>Sphingomonadales</taxon>
        <taxon>Erythrobacteraceae</taxon>
        <taxon>Erythrobacter/Porphyrobacter group</taxon>
        <taxon>Erythrobacter</taxon>
    </lineage>
</organism>
<name>A0ABS6SLP9_9SPHN</name>
<evidence type="ECO:0000313" key="10">
    <source>
        <dbReference type="Proteomes" id="UP000699975"/>
    </source>
</evidence>
<feature type="transmembrane region" description="Helical" evidence="7">
    <location>
        <begin position="232"/>
        <end position="252"/>
    </location>
</feature>
<feature type="transmembrane region" description="Helical" evidence="7">
    <location>
        <begin position="159"/>
        <end position="179"/>
    </location>
</feature>
<proteinExistence type="inferred from homology"/>
<evidence type="ECO:0000256" key="3">
    <source>
        <dbReference type="ARBA" id="ARBA00007931"/>
    </source>
</evidence>
<evidence type="ECO:0000313" key="9">
    <source>
        <dbReference type="EMBL" id="MBV7265919.1"/>
    </source>
</evidence>
<feature type="transmembrane region" description="Helical" evidence="7">
    <location>
        <begin position="431"/>
        <end position="449"/>
    </location>
</feature>
<keyword evidence="5 7" id="KW-1133">Transmembrane helix</keyword>
<feature type="domain" description="Peptidase M50" evidence="8">
    <location>
        <begin position="204"/>
        <end position="305"/>
    </location>
</feature>
<sequence>MTSAAIPIELPEAAKPPPIPALRQELRIEPGASLVNGAPSWTLFDPVRHSFFQLGRVEFLILSHWARGDFVTIGYELEREGLESDEANDAFNRVIEFAATNGLTVGPVGQETVAAFTEQHARGKKAAWKWLLDNYLFIRIPLVKPARFLEGTIEHVRPLWSVHSLVFFSVLASTSLLLVSRQWDVFVASFLYFFSWQGLIAYGLGLFVIKILHELGHAYTATRYGCRIPTMGVSFLVMMPVLYTDTTAAWRLKSRKQRLAIDCAGVATELIVASIATMAWVLLPDGILRSVAFILATTSWVMSLFVNLNPFMRFDGYYVLADLLNVPNLQPRAFALGRWKMREWLFSVGDAAPEEVPKKLRRGMIFYAYGTWIYRLFLFTGIAILVYNVFFQPLGLILAAVEMAVFVGRPIFVELRVWWAERERIIRGRRGATWLWVGGALLLLAFLPLDRHVSGYAVLTPVGAAPIVSGEPARVTRVIVQNGQRVSVGDPIIELVAPELEAQAAKTKVRIAQLRLQMGRAISSEDDRSNRTVIERELARETDALAGMERRADKLILRAEVSGIVSDLDALMHRGRWIGGEEVIAHIVTPSDYDVQAYVSEDDIWRVKQGALATFVASDAGGPSRSAKLIEVSSSAIERLEQPILASTNGGPIAVEEMGEELAPREGLYRVRLIAEKGTLSGHKHQIQLVPGIVQIRTDGRSFASWAATQIARMVRRIV</sequence>
<evidence type="ECO:0000256" key="6">
    <source>
        <dbReference type="ARBA" id="ARBA00023136"/>
    </source>
</evidence>
<comment type="subcellular location">
    <subcellularLocation>
        <location evidence="2">Endomembrane system</location>
        <topology evidence="2">Multi-pass membrane protein</topology>
    </subcellularLocation>
</comment>
<evidence type="ECO:0000256" key="7">
    <source>
        <dbReference type="SAM" id="Phobius"/>
    </source>
</evidence>
<feature type="transmembrane region" description="Helical" evidence="7">
    <location>
        <begin position="287"/>
        <end position="308"/>
    </location>
</feature>
<evidence type="ECO:0000256" key="2">
    <source>
        <dbReference type="ARBA" id="ARBA00004127"/>
    </source>
</evidence>
<accession>A0ABS6SLP9</accession>
<dbReference type="PANTHER" id="PTHR13325:SF3">
    <property type="entry name" value="MEMBRANE-BOUND TRANSCRIPTION FACTOR SITE-2 PROTEASE"/>
    <property type="match status" value="1"/>
</dbReference>
<dbReference type="Proteomes" id="UP000699975">
    <property type="component" value="Unassembled WGS sequence"/>
</dbReference>
<reference evidence="9 10" key="1">
    <citation type="submission" date="2021-04" db="EMBL/GenBank/DDBJ databases">
        <authorList>
            <person name="Pira H."/>
            <person name="Risdian C."/>
            <person name="Wink J."/>
        </authorList>
    </citation>
    <scope>NUCLEOTIDE SEQUENCE [LARGE SCALE GENOMIC DNA]</scope>
    <source>
        <strain evidence="9 10">WH131</strain>
    </source>
</reference>
<feature type="transmembrane region" description="Helical" evidence="7">
    <location>
        <begin position="396"/>
        <end position="419"/>
    </location>
</feature>
<dbReference type="InterPro" id="IPR001193">
    <property type="entry name" value="MBTPS2"/>
</dbReference>
<protein>
    <submittedName>
        <fullName evidence="9">HlyD family efflux transporter periplasmic adaptor subunit</fullName>
    </submittedName>
</protein>
<evidence type="ECO:0000256" key="5">
    <source>
        <dbReference type="ARBA" id="ARBA00022989"/>
    </source>
</evidence>